<dbReference type="FunFam" id="2.60.40.770:FF:000001">
    <property type="entry name" value="NPC intracellular cholesterol transporter 2"/>
    <property type="match status" value="1"/>
</dbReference>
<evidence type="ECO:0000256" key="5">
    <source>
        <dbReference type="ARBA" id="ARBA00023157"/>
    </source>
</evidence>
<evidence type="ECO:0000256" key="3">
    <source>
        <dbReference type="ARBA" id="ARBA00022525"/>
    </source>
</evidence>
<reference evidence="8" key="1">
    <citation type="submission" date="2021-04" db="EMBL/GenBank/DDBJ databases">
        <authorList>
            <person name="Tunstrom K."/>
        </authorList>
    </citation>
    <scope>NUCLEOTIDE SEQUENCE</scope>
</reference>
<dbReference type="GO" id="GO:0032934">
    <property type="term" value="F:sterol binding"/>
    <property type="evidence" value="ECO:0007669"/>
    <property type="project" value="InterPro"/>
</dbReference>
<evidence type="ECO:0000313" key="8">
    <source>
        <dbReference type="EMBL" id="CAG5043492.1"/>
    </source>
</evidence>
<dbReference type="InterPro" id="IPR039670">
    <property type="entry name" value="NPC2-like"/>
</dbReference>
<keyword evidence="5" id="KW-1015">Disulfide bond</keyword>
<protein>
    <submittedName>
        <fullName evidence="8">(apollo) hypothetical protein</fullName>
    </submittedName>
</protein>
<organism evidence="8 9">
    <name type="scientific">Parnassius apollo</name>
    <name type="common">Apollo butterfly</name>
    <name type="synonym">Papilio apollo</name>
    <dbReference type="NCBI Taxonomy" id="110799"/>
    <lineage>
        <taxon>Eukaryota</taxon>
        <taxon>Metazoa</taxon>
        <taxon>Ecdysozoa</taxon>
        <taxon>Arthropoda</taxon>
        <taxon>Hexapoda</taxon>
        <taxon>Insecta</taxon>
        <taxon>Pterygota</taxon>
        <taxon>Neoptera</taxon>
        <taxon>Endopterygota</taxon>
        <taxon>Lepidoptera</taxon>
        <taxon>Glossata</taxon>
        <taxon>Ditrysia</taxon>
        <taxon>Papilionoidea</taxon>
        <taxon>Papilionidae</taxon>
        <taxon>Parnassiinae</taxon>
        <taxon>Parnassini</taxon>
        <taxon>Parnassius</taxon>
        <taxon>Parnassius</taxon>
    </lineage>
</organism>
<dbReference type="PANTHER" id="PTHR11306">
    <property type="entry name" value="NIEMANN PICK TYPE C2 PROTEIN NPC2-RELATED"/>
    <property type="match status" value="1"/>
</dbReference>
<dbReference type="Proteomes" id="UP000691718">
    <property type="component" value="Unassembled WGS sequence"/>
</dbReference>
<comment type="similarity">
    <text evidence="2">Belongs to the NPC2 family.</text>
</comment>
<dbReference type="AlphaFoldDB" id="A0A8S3Y2D2"/>
<dbReference type="EMBL" id="CAJQZP010001402">
    <property type="protein sequence ID" value="CAG5043492.1"/>
    <property type="molecule type" value="Genomic_DNA"/>
</dbReference>
<dbReference type="PANTHER" id="PTHR11306:SF68">
    <property type="entry name" value="NPC INTRACELLULAR CHOLESTEROL TRANSPORTER 2"/>
    <property type="match status" value="1"/>
</dbReference>
<evidence type="ECO:0000259" key="7">
    <source>
        <dbReference type="SMART" id="SM00737"/>
    </source>
</evidence>
<dbReference type="GO" id="GO:0032367">
    <property type="term" value="P:intracellular cholesterol transport"/>
    <property type="evidence" value="ECO:0007669"/>
    <property type="project" value="InterPro"/>
</dbReference>
<comment type="subcellular location">
    <subcellularLocation>
        <location evidence="1">Secreted</location>
    </subcellularLocation>
</comment>
<dbReference type="GO" id="GO:0005576">
    <property type="term" value="C:extracellular region"/>
    <property type="evidence" value="ECO:0007669"/>
    <property type="project" value="UniProtKB-SubCell"/>
</dbReference>
<evidence type="ECO:0000313" key="9">
    <source>
        <dbReference type="Proteomes" id="UP000691718"/>
    </source>
</evidence>
<evidence type="ECO:0000256" key="6">
    <source>
        <dbReference type="SAM" id="SignalP"/>
    </source>
</evidence>
<evidence type="ECO:0000256" key="2">
    <source>
        <dbReference type="ARBA" id="ARBA00006370"/>
    </source>
</evidence>
<comment type="caution">
    <text evidence="8">The sequence shown here is derived from an EMBL/GenBank/DDBJ whole genome shotgun (WGS) entry which is preliminary data.</text>
</comment>
<feature type="domain" description="MD-2-related lipid-recognition" evidence="7">
    <location>
        <begin position="19"/>
        <end position="143"/>
    </location>
</feature>
<dbReference type="Pfam" id="PF02221">
    <property type="entry name" value="E1_DerP2_DerF2"/>
    <property type="match status" value="1"/>
</dbReference>
<evidence type="ECO:0000256" key="4">
    <source>
        <dbReference type="ARBA" id="ARBA00022729"/>
    </source>
</evidence>
<dbReference type="SMART" id="SM00737">
    <property type="entry name" value="ML"/>
    <property type="match status" value="1"/>
</dbReference>
<feature type="signal peptide" evidence="6">
    <location>
        <begin position="1"/>
        <end position="16"/>
    </location>
</feature>
<sequence>MLFFITVVVLLASAQAKFYSDCGSKLATLEMVGVSGCAETAKECVLRKNTNVTISLDFTPSKDVKAIETEVHGVIMNLPVPFPLPQPDGCKNNGLTCPLKAGQKASYVATLPVLKSYPTVKVDVKWELKNEDDEDLICILISSKIN</sequence>
<keyword evidence="4 6" id="KW-0732">Signal</keyword>
<evidence type="ECO:0000256" key="1">
    <source>
        <dbReference type="ARBA" id="ARBA00004613"/>
    </source>
</evidence>
<keyword evidence="3" id="KW-0964">Secreted</keyword>
<dbReference type="CDD" id="cd00916">
    <property type="entry name" value="Npc2_like"/>
    <property type="match status" value="1"/>
</dbReference>
<keyword evidence="9" id="KW-1185">Reference proteome</keyword>
<dbReference type="OrthoDB" id="4937502at2759"/>
<accession>A0A8S3Y2D2</accession>
<gene>
    <name evidence="8" type="ORF">PAPOLLO_LOCUS22739</name>
</gene>
<feature type="chain" id="PRO_5035798140" evidence="6">
    <location>
        <begin position="17"/>
        <end position="146"/>
    </location>
</feature>
<dbReference type="InterPro" id="IPR003172">
    <property type="entry name" value="ML_dom"/>
</dbReference>
<dbReference type="InterPro" id="IPR033916">
    <property type="entry name" value="ML_Npc2-like"/>
</dbReference>
<name>A0A8S3Y2D2_PARAO</name>
<proteinExistence type="inferred from homology"/>